<sequence length="250" mass="28073">MSSNDSPTIGITYFAEGGEPLKRKLFDRVCSWADLVLLSPEQTHPDLSEMGLDLYHMARWSWSAYADFERAADAGIPTINSYHGARITADRVKSAQAMLDHGLPFAEFEYGTDDEVTLTPPVIVKPRHELHDSGHEFRVVYSGDLDFDGARIVQRYIVPNRSFKLFSVGEHVRATEIVPGEEEPQEVPVSRYFDELVAEIATLFDLELFELDILVHKAYYIIDVNPVVSLAGVSDALDVYEGLFRSICDA</sequence>
<dbReference type="RefSeq" id="WP_090508377.1">
    <property type="nucleotide sequence ID" value="NZ_FNWL01000006.1"/>
</dbReference>
<keyword evidence="1" id="KW-0436">Ligase</keyword>
<dbReference type="SUPFAM" id="SSF56059">
    <property type="entry name" value="Glutathione synthetase ATP-binding domain-like"/>
    <property type="match status" value="1"/>
</dbReference>
<dbReference type="OrthoDB" id="350835at2157"/>
<proteinExistence type="predicted"/>
<accession>A0A1H6G711</accession>
<dbReference type="GO" id="GO:0016874">
    <property type="term" value="F:ligase activity"/>
    <property type="evidence" value="ECO:0007669"/>
    <property type="project" value="UniProtKB-KW"/>
</dbReference>
<gene>
    <name evidence="1" type="ORF">SAMN04487967_3655</name>
</gene>
<dbReference type="EMBL" id="FNWL01000006">
    <property type="protein sequence ID" value="SEH18123.1"/>
    <property type="molecule type" value="Genomic_DNA"/>
</dbReference>
<organism evidence="1 2">
    <name type="scientific">Natronorubrum sediminis</name>
    <dbReference type="NCBI Taxonomy" id="640943"/>
    <lineage>
        <taxon>Archaea</taxon>
        <taxon>Methanobacteriati</taxon>
        <taxon>Methanobacteriota</taxon>
        <taxon>Stenosarchaea group</taxon>
        <taxon>Halobacteria</taxon>
        <taxon>Halobacteriales</taxon>
        <taxon>Natrialbaceae</taxon>
        <taxon>Natronorubrum</taxon>
    </lineage>
</organism>
<dbReference type="Proteomes" id="UP000199112">
    <property type="component" value="Unassembled WGS sequence"/>
</dbReference>
<evidence type="ECO:0000313" key="2">
    <source>
        <dbReference type="Proteomes" id="UP000199112"/>
    </source>
</evidence>
<protein>
    <submittedName>
        <fullName evidence="1">Glutathione synthase/RimK-type ligase, ATP-grasp superfamily</fullName>
    </submittedName>
</protein>
<reference evidence="2" key="1">
    <citation type="submission" date="2016-10" db="EMBL/GenBank/DDBJ databases">
        <authorList>
            <person name="Varghese N."/>
            <person name="Submissions S."/>
        </authorList>
    </citation>
    <scope>NUCLEOTIDE SEQUENCE [LARGE SCALE GENOMIC DNA]</scope>
    <source>
        <strain evidence="2">CGMCC 1.8981</strain>
    </source>
</reference>
<name>A0A1H6G711_9EURY</name>
<dbReference type="AlphaFoldDB" id="A0A1H6G711"/>
<keyword evidence="2" id="KW-1185">Reference proteome</keyword>
<evidence type="ECO:0000313" key="1">
    <source>
        <dbReference type="EMBL" id="SEH18123.1"/>
    </source>
</evidence>